<dbReference type="Gene3D" id="3.30.559.10">
    <property type="entry name" value="Chloramphenicol acetyltransferase-like domain"/>
    <property type="match status" value="1"/>
</dbReference>
<dbReference type="Gene3D" id="1.10.1200.10">
    <property type="entry name" value="ACP-like"/>
    <property type="match status" value="1"/>
</dbReference>
<sequence>MDASSNFGASLDAGLSPAEPPEETLRLSLSQREVWLDQRAWPESAHLNIGGGAYLEGELDLARFQRALACLVEENQALRLAPLSTGKQVLLERVAPALEIVDLSGSPDPRKAMRLWWQARIREPFVLDGAPPWRFTLLRGGERLHGLTIQFHHIIMDGWGTTQVMRRWSEIHNALGEGGGAGCPDSGAPPYTRFIAESHAYKDSEHYQGDASYWRGQVPVLPPPLIERRYAGPNGGSNGGQPAGQLPQSRLVEQRIARADYARLEAHAGEQGLTPFNYVLAALALYFARVNNVHEVVVGVPSLNRGGRVYKSTLGMFAGVLAVKIAVPPGISVAELLASTKTAMRGALRHPRYPLSELGRELEVIRQGRDGLLDIFLSFERQDYTLAFGDAALVDARQLFSGIARYPLGVTVCEFHAEQDLELILDASESCFAPGEAELLGRRLWALVEAMRAMPGADVAALSIVPNEEQWAVLYGLHRDIASHDNPPPFITLFEHQVALRPEATALVWDDGSIDYATLNRRANLLAQRLLSLGAGRGKVLAMSIGRTPAMVVALLAIAKTGAAFLPLDPDAPVERLADILEQSEACALLIEPSAGGRLGQLHANIVRVRWNDPLADLPDPAPANPQSAPAPGDLAYVLFTSGSTGRPKGVMVEHAVLSRRLAWLSRAWGIDWQDCAGQSTQYTFDPSLVELLLPLIQGARIALPPPGRLLPESLAEFAVRHGVTFMAFVPSTLSRFLDGAAGLQGLKMRVCCCGGEVLSPALARRFVAETGARLYNVYGPTEAAIFATAWQCGATGDDGPLPIGRPIDDTRIYVLDEQLRAMPLGIPGEIYIAGDTLARGYLNRPELDSAVFLDDPFQPGGRMYRTGDRGWLGVEGNLHFVGRLDRQVKLRGYRIELGEIEAACLNVSGVNQAAARLVDFNGKPQIHAWVGAADGVTAQRLQGVLRQRLPDYMIPSAISVLPSLAESSVGKTDYDALPAQQPGEMAAQARAPGTAMERELVAIWEGALAARPIGIHDNFFDIGGDSLAAVSILASIDTLLGCKVPMYTLTEHPTIERLAVALGRQITPPDTIIPLGADNGRTPLYLAASGHGDLMRFQDLARRVSDTYDVYMLQPPADRPVKTVQELAELYVNCILAQGREPGVLAGFSVGGVAALETARLLRGSGTPVRTLVLLDTIHPHSFVGGVRSWRLLGWLVRTLRVQELSMNGRRLGALVNDPGLVGQVMALRGFRPGAFDGHTCLIRSSGLANWDRVFFGKWRRLMNGQLTERRVPGLHGSIFEAPNVDELAIALSSVATERHALN</sequence>
<accession>A0A1I7JHS3</accession>
<evidence type="ECO:0000256" key="3">
    <source>
        <dbReference type="SAM" id="MobiDB-lite"/>
    </source>
</evidence>
<dbReference type="Pfam" id="PF00668">
    <property type="entry name" value="Condensation"/>
    <property type="match status" value="1"/>
</dbReference>
<dbReference type="PANTHER" id="PTHR45527">
    <property type="entry name" value="NONRIBOSOMAL PEPTIDE SYNTHETASE"/>
    <property type="match status" value="1"/>
</dbReference>
<dbReference type="PROSITE" id="PS00455">
    <property type="entry name" value="AMP_BINDING"/>
    <property type="match status" value="1"/>
</dbReference>
<dbReference type="SUPFAM" id="SSF47336">
    <property type="entry name" value="ACP-like"/>
    <property type="match status" value="1"/>
</dbReference>
<dbReference type="InterPro" id="IPR029058">
    <property type="entry name" value="AB_hydrolase_fold"/>
</dbReference>
<dbReference type="STRING" id="1035707.SAMN05216552_1011153"/>
<dbReference type="SUPFAM" id="SSF53474">
    <property type="entry name" value="alpha/beta-Hydrolases"/>
    <property type="match status" value="1"/>
</dbReference>
<feature type="region of interest" description="Disordered" evidence="3">
    <location>
        <begin position="1"/>
        <end position="23"/>
    </location>
</feature>
<dbReference type="InterPro" id="IPR020802">
    <property type="entry name" value="TesA-like"/>
</dbReference>
<dbReference type="GO" id="GO:0044550">
    <property type="term" value="P:secondary metabolite biosynthetic process"/>
    <property type="evidence" value="ECO:0007669"/>
    <property type="project" value="TreeGrafter"/>
</dbReference>
<evidence type="ECO:0000313" key="5">
    <source>
        <dbReference type="EMBL" id="SFU84692.1"/>
    </source>
</evidence>
<dbReference type="InterPro" id="IPR042099">
    <property type="entry name" value="ANL_N_sf"/>
</dbReference>
<dbReference type="InterPro" id="IPR036736">
    <property type="entry name" value="ACP-like_sf"/>
</dbReference>
<dbReference type="Gene3D" id="3.40.50.1820">
    <property type="entry name" value="alpha/beta hydrolase"/>
    <property type="match status" value="1"/>
</dbReference>
<dbReference type="GO" id="GO:0003824">
    <property type="term" value="F:catalytic activity"/>
    <property type="evidence" value="ECO:0007669"/>
    <property type="project" value="InterPro"/>
</dbReference>
<reference evidence="6" key="1">
    <citation type="submission" date="2016-10" db="EMBL/GenBank/DDBJ databases">
        <authorList>
            <person name="Varghese N."/>
            <person name="Submissions S."/>
        </authorList>
    </citation>
    <scope>NUCLEOTIDE SEQUENCE [LARGE SCALE GENOMIC DNA]</scope>
    <source>
        <strain evidence="6">CGMCC 1.11014</strain>
    </source>
</reference>
<dbReference type="InterPro" id="IPR020806">
    <property type="entry name" value="PKS_PP-bd"/>
</dbReference>
<feature type="domain" description="Carrier" evidence="4">
    <location>
        <begin position="992"/>
        <end position="1067"/>
    </location>
</feature>
<dbReference type="EMBL" id="FPBO01000011">
    <property type="protein sequence ID" value="SFU84692.1"/>
    <property type="molecule type" value="Genomic_DNA"/>
</dbReference>
<dbReference type="InterPro" id="IPR009081">
    <property type="entry name" value="PP-bd_ACP"/>
</dbReference>
<name>A0A1I7JHS3_9BURK</name>
<dbReference type="NCBIfam" id="TIGR01733">
    <property type="entry name" value="AA-adenyl-dom"/>
    <property type="match status" value="1"/>
</dbReference>
<dbReference type="InterPro" id="IPR020845">
    <property type="entry name" value="AMP-binding_CS"/>
</dbReference>
<dbReference type="InterPro" id="IPR001031">
    <property type="entry name" value="Thioesterase"/>
</dbReference>
<dbReference type="InterPro" id="IPR023213">
    <property type="entry name" value="CAT-like_dom_sf"/>
</dbReference>
<dbReference type="SMART" id="SM00823">
    <property type="entry name" value="PKS_PP"/>
    <property type="match status" value="1"/>
</dbReference>
<dbReference type="CDD" id="cd05930">
    <property type="entry name" value="A_NRPS"/>
    <property type="match status" value="1"/>
</dbReference>
<evidence type="ECO:0000256" key="1">
    <source>
        <dbReference type="ARBA" id="ARBA00022450"/>
    </source>
</evidence>
<dbReference type="GO" id="GO:0005737">
    <property type="term" value="C:cytoplasm"/>
    <property type="evidence" value="ECO:0007669"/>
    <property type="project" value="TreeGrafter"/>
</dbReference>
<keyword evidence="2" id="KW-0597">Phosphoprotein</keyword>
<dbReference type="Pfam" id="PF00501">
    <property type="entry name" value="AMP-binding"/>
    <property type="match status" value="1"/>
</dbReference>
<dbReference type="FunFam" id="3.40.50.980:FF:000001">
    <property type="entry name" value="Non-ribosomal peptide synthetase"/>
    <property type="match status" value="1"/>
</dbReference>
<organism evidence="5 6">
    <name type="scientific">Pseudoduganella namucuonensis</name>
    <dbReference type="NCBI Taxonomy" id="1035707"/>
    <lineage>
        <taxon>Bacteria</taxon>
        <taxon>Pseudomonadati</taxon>
        <taxon>Pseudomonadota</taxon>
        <taxon>Betaproteobacteria</taxon>
        <taxon>Burkholderiales</taxon>
        <taxon>Oxalobacteraceae</taxon>
        <taxon>Telluria group</taxon>
        <taxon>Pseudoduganella</taxon>
    </lineage>
</organism>
<keyword evidence="6" id="KW-1185">Reference proteome</keyword>
<dbReference type="InterPro" id="IPR010071">
    <property type="entry name" value="AA_adenyl_dom"/>
</dbReference>
<dbReference type="PROSITE" id="PS50075">
    <property type="entry name" value="CARRIER"/>
    <property type="match status" value="1"/>
</dbReference>
<dbReference type="Proteomes" id="UP000199391">
    <property type="component" value="Unassembled WGS sequence"/>
</dbReference>
<dbReference type="SUPFAM" id="SSF56801">
    <property type="entry name" value="Acetyl-CoA synthetase-like"/>
    <property type="match status" value="1"/>
</dbReference>
<evidence type="ECO:0000259" key="4">
    <source>
        <dbReference type="PROSITE" id="PS50075"/>
    </source>
</evidence>
<evidence type="ECO:0000256" key="2">
    <source>
        <dbReference type="ARBA" id="ARBA00022553"/>
    </source>
</evidence>
<dbReference type="Pfam" id="PF00975">
    <property type="entry name" value="Thioesterase"/>
    <property type="match status" value="1"/>
</dbReference>
<dbReference type="Gene3D" id="3.30.300.30">
    <property type="match status" value="1"/>
</dbReference>
<dbReference type="SMART" id="SM00824">
    <property type="entry name" value="PKS_TE"/>
    <property type="match status" value="1"/>
</dbReference>
<dbReference type="OrthoDB" id="6297021at2"/>
<dbReference type="PANTHER" id="PTHR45527:SF1">
    <property type="entry name" value="FATTY ACID SYNTHASE"/>
    <property type="match status" value="1"/>
</dbReference>
<gene>
    <name evidence="5" type="ORF">SAMN05216552_1011153</name>
</gene>
<dbReference type="Pfam" id="PF00550">
    <property type="entry name" value="PP-binding"/>
    <property type="match status" value="1"/>
</dbReference>
<keyword evidence="1" id="KW-0596">Phosphopantetheine</keyword>
<dbReference type="Gene3D" id="3.30.559.30">
    <property type="entry name" value="Nonribosomal peptide synthetase, condensation domain"/>
    <property type="match status" value="1"/>
</dbReference>
<dbReference type="GO" id="GO:0043041">
    <property type="term" value="P:amino acid activation for nonribosomal peptide biosynthetic process"/>
    <property type="evidence" value="ECO:0007669"/>
    <property type="project" value="TreeGrafter"/>
</dbReference>
<dbReference type="SUPFAM" id="SSF52777">
    <property type="entry name" value="CoA-dependent acyltransferases"/>
    <property type="match status" value="2"/>
</dbReference>
<dbReference type="Gene3D" id="3.40.50.12780">
    <property type="entry name" value="N-terminal domain of ligase-like"/>
    <property type="match status" value="1"/>
</dbReference>
<dbReference type="GO" id="GO:0031177">
    <property type="term" value="F:phosphopantetheine binding"/>
    <property type="evidence" value="ECO:0007669"/>
    <property type="project" value="InterPro"/>
</dbReference>
<dbReference type="InterPro" id="IPR000873">
    <property type="entry name" value="AMP-dep_synth/lig_dom"/>
</dbReference>
<dbReference type="InterPro" id="IPR001242">
    <property type="entry name" value="Condensation_dom"/>
</dbReference>
<protein>
    <submittedName>
        <fullName evidence="5">Syringomycin synthetase protein SyrE</fullName>
    </submittedName>
</protein>
<evidence type="ECO:0000313" key="6">
    <source>
        <dbReference type="Proteomes" id="UP000199391"/>
    </source>
</evidence>
<dbReference type="InterPro" id="IPR045851">
    <property type="entry name" value="AMP-bd_C_sf"/>
</dbReference>
<proteinExistence type="predicted"/>